<organism evidence="3 4">
    <name type="scientific">Proteus mirabilis</name>
    <dbReference type="NCBI Taxonomy" id="584"/>
    <lineage>
        <taxon>Bacteria</taxon>
        <taxon>Pseudomonadati</taxon>
        <taxon>Pseudomonadota</taxon>
        <taxon>Gammaproteobacteria</taxon>
        <taxon>Enterobacterales</taxon>
        <taxon>Morganellaceae</taxon>
        <taxon>Proteus</taxon>
    </lineage>
</organism>
<dbReference type="Pfam" id="PF07282">
    <property type="entry name" value="Cas12f1-like_TNB"/>
    <property type="match status" value="1"/>
</dbReference>
<protein>
    <submittedName>
        <fullName evidence="3">Transposase</fullName>
    </submittedName>
</protein>
<dbReference type="Proteomes" id="UP000251485">
    <property type="component" value="Unassembled WGS sequence"/>
</dbReference>
<proteinExistence type="predicted"/>
<dbReference type="AlphaFoldDB" id="A0A2X2BKI9"/>
<dbReference type="GO" id="GO:0003677">
    <property type="term" value="F:DNA binding"/>
    <property type="evidence" value="ECO:0007669"/>
    <property type="project" value="UniProtKB-KW"/>
</dbReference>
<evidence type="ECO:0000313" key="4">
    <source>
        <dbReference type="Proteomes" id="UP000251485"/>
    </source>
</evidence>
<dbReference type="InterPro" id="IPR010095">
    <property type="entry name" value="Cas12f1-like_TNB"/>
</dbReference>
<sequence>MRRQLEYKQLWRGGQVLAIPPAYTSQKCACCGHTAKENRPSQSQFECLECGYTANADINGARNILAAGHAVLACGGRVQSDRPSKQEPAEVIQTSV</sequence>
<evidence type="ECO:0000256" key="1">
    <source>
        <dbReference type="ARBA" id="ARBA00023125"/>
    </source>
</evidence>
<dbReference type="RefSeq" id="WP_064505936.1">
    <property type="nucleotide sequence ID" value="NZ_JAHLPC010000003.1"/>
</dbReference>
<evidence type="ECO:0000259" key="2">
    <source>
        <dbReference type="Pfam" id="PF07282"/>
    </source>
</evidence>
<feature type="domain" description="Cas12f1-like TNB" evidence="2">
    <location>
        <begin position="2"/>
        <end position="64"/>
    </location>
</feature>
<gene>
    <name evidence="3" type="ORF">NCTC10975_02175</name>
</gene>
<dbReference type="EMBL" id="UAUE01000016">
    <property type="protein sequence ID" value="SPY96457.1"/>
    <property type="molecule type" value="Genomic_DNA"/>
</dbReference>
<name>A0A2X2BKI9_PROMI</name>
<keyword evidence="1" id="KW-0238">DNA-binding</keyword>
<accession>A0A2X2BKI9</accession>
<reference evidence="3 4" key="1">
    <citation type="submission" date="2018-06" db="EMBL/GenBank/DDBJ databases">
        <authorList>
            <consortium name="Pathogen Informatics"/>
            <person name="Doyle S."/>
        </authorList>
    </citation>
    <scope>NUCLEOTIDE SEQUENCE [LARGE SCALE GENOMIC DNA]</scope>
    <source>
        <strain evidence="3 4">NCTC10975</strain>
    </source>
</reference>
<evidence type="ECO:0000313" key="3">
    <source>
        <dbReference type="EMBL" id="SPY96457.1"/>
    </source>
</evidence>